<name>X0YEW8_9ZZZZ</name>
<gene>
    <name evidence="1" type="ORF">S01H1_78443</name>
</gene>
<protein>
    <submittedName>
        <fullName evidence="1">Uncharacterized protein</fullName>
    </submittedName>
</protein>
<comment type="caution">
    <text evidence="1">The sequence shown here is derived from an EMBL/GenBank/DDBJ whole genome shotgun (WGS) entry which is preliminary data.</text>
</comment>
<organism evidence="1">
    <name type="scientific">marine sediment metagenome</name>
    <dbReference type="NCBI Taxonomy" id="412755"/>
    <lineage>
        <taxon>unclassified sequences</taxon>
        <taxon>metagenomes</taxon>
        <taxon>ecological metagenomes</taxon>
    </lineage>
</organism>
<reference evidence="1" key="1">
    <citation type="journal article" date="2014" name="Front. Microbiol.">
        <title>High frequency of phylogenetically diverse reductive dehalogenase-homologous genes in deep subseafloor sedimentary metagenomes.</title>
        <authorList>
            <person name="Kawai M."/>
            <person name="Futagami T."/>
            <person name="Toyoda A."/>
            <person name="Takaki Y."/>
            <person name="Nishi S."/>
            <person name="Hori S."/>
            <person name="Arai W."/>
            <person name="Tsubouchi T."/>
            <person name="Morono Y."/>
            <person name="Uchiyama I."/>
            <person name="Ito T."/>
            <person name="Fujiyama A."/>
            <person name="Inagaki F."/>
            <person name="Takami H."/>
        </authorList>
    </citation>
    <scope>NUCLEOTIDE SEQUENCE</scope>
    <source>
        <strain evidence="1">Expedition CK06-06</strain>
    </source>
</reference>
<feature type="non-terminal residue" evidence="1">
    <location>
        <position position="51"/>
    </location>
</feature>
<proteinExistence type="predicted"/>
<accession>X0YEW8</accession>
<dbReference type="AlphaFoldDB" id="X0YEW8"/>
<evidence type="ECO:0000313" key="1">
    <source>
        <dbReference type="EMBL" id="GAG45797.1"/>
    </source>
</evidence>
<dbReference type="EMBL" id="BARS01052798">
    <property type="protein sequence ID" value="GAG45797.1"/>
    <property type="molecule type" value="Genomic_DNA"/>
</dbReference>
<sequence>MTMNIDHIFSLPVYQSAGLPVKTVYQSAGLPVGWSASLPVNYQILDKSLNY</sequence>